<accession>A0A375BXY7</accession>
<reference evidence="1" key="1">
    <citation type="submission" date="2018-01" db="EMBL/GenBank/DDBJ databases">
        <authorList>
            <person name="Clerissi C."/>
        </authorList>
    </citation>
    <scope>NUCLEOTIDE SEQUENCE</scope>
    <source>
        <strain evidence="1">Cupriavidus sp. LMG 19464</strain>
    </source>
</reference>
<protein>
    <submittedName>
        <fullName evidence="1">Uncharacterized protein</fullName>
    </submittedName>
</protein>
<comment type="caution">
    <text evidence="1">The sequence shown here is derived from an EMBL/GenBank/DDBJ whole genome shotgun (WGS) entry which is preliminary data.</text>
</comment>
<dbReference type="EMBL" id="OFSQ01000029">
    <property type="protein sequence ID" value="SOY57860.1"/>
    <property type="molecule type" value="Genomic_DNA"/>
</dbReference>
<organism evidence="1">
    <name type="scientific">Cupriavidus taiwanensis</name>
    <dbReference type="NCBI Taxonomy" id="164546"/>
    <lineage>
        <taxon>Bacteria</taxon>
        <taxon>Pseudomonadati</taxon>
        <taxon>Pseudomonadota</taxon>
        <taxon>Betaproteobacteria</taxon>
        <taxon>Burkholderiales</taxon>
        <taxon>Burkholderiaceae</taxon>
        <taxon>Cupriavidus</taxon>
    </lineage>
</organism>
<evidence type="ECO:0000313" key="1">
    <source>
        <dbReference type="EMBL" id="SOY57860.1"/>
    </source>
</evidence>
<sequence>MTQANPMYAGMPEASSEANPPQAGWRAVAGLYHAFFTGIVLSTVTRKGTPAAAELVYEIFCRQRQERFVAGLRKLGIDGLPPAVAAAQYHYLSNHIGGVAVQYMYESDRKAWIRYNAPRWIWSGTALCGIPSEVSRAMLAGWHAQNGVTLGKPRLGFVCTKQAADGDSGLEGYYYEYDHDLEPHERLRFARHEEAPDFDAAAAPTLPTDTWPQARLDKAKRNYAMEYVRTALPVAVNLWGPHEAERLLRLTAKMIGMQFYHETAAQLGTPVDKSAASFARFMQALARAQDDACEIGGFGTQVYQRGWTLMDPVADAHPCVADAWCGLLEGALAAHNHRLSLKTSWHKGKDGYAFEWAIEGD</sequence>
<proteinExistence type="predicted"/>
<name>A0A375BXY7_9BURK</name>
<gene>
    <name evidence="1" type="ORF">CBM2587_B10231</name>
</gene>
<dbReference type="AlphaFoldDB" id="A0A375BXY7"/>
<dbReference type="Proteomes" id="UP000256780">
    <property type="component" value="Chromosome CBM2587_b"/>
</dbReference>